<proteinExistence type="predicted"/>
<dbReference type="GO" id="GO:0006313">
    <property type="term" value="P:DNA transposition"/>
    <property type="evidence" value="ECO:0007669"/>
    <property type="project" value="InterPro"/>
</dbReference>
<accession>A0A6H0ACY1</accession>
<reference evidence="1" key="1">
    <citation type="submission" date="2019-12" db="EMBL/GenBank/DDBJ databases">
        <title>Complete sequence of Tn6502.</title>
        <authorList>
            <person name="Zhou D."/>
        </authorList>
    </citation>
    <scope>NUCLEOTIDE SEQUENCE</scope>
    <source>
        <strain evidence="1">N201205880</strain>
        <plasmid evidence="1">p205880-2FIIK</plasmid>
    </source>
</reference>
<name>A0A6H0ACY1_KLEPN</name>
<sequence>MGHISKRGDSYLRTLLIHGARVVLNAYDHKEDRRSRWQKDVTGISQRSPWRTKMHV</sequence>
<dbReference type="EMBL" id="MN824002">
    <property type="protein sequence ID" value="QIS36880.1"/>
    <property type="molecule type" value="Genomic_DNA"/>
</dbReference>
<organism evidence="1">
    <name type="scientific">Klebsiella pneumoniae</name>
    <dbReference type="NCBI Taxonomy" id="573"/>
    <lineage>
        <taxon>Bacteria</taxon>
        <taxon>Pseudomonadati</taxon>
        <taxon>Pseudomonadota</taxon>
        <taxon>Gammaproteobacteria</taxon>
        <taxon>Enterobacterales</taxon>
        <taxon>Enterobacteriaceae</taxon>
        <taxon>Klebsiella/Raoultella group</taxon>
        <taxon>Klebsiella</taxon>
        <taxon>Klebsiella pneumoniae complex</taxon>
    </lineage>
</organism>
<keyword evidence="1" id="KW-0614">Plasmid</keyword>
<dbReference type="GO" id="GO:0003677">
    <property type="term" value="F:DNA binding"/>
    <property type="evidence" value="ECO:0007669"/>
    <property type="project" value="InterPro"/>
</dbReference>
<dbReference type="AlphaFoldDB" id="A0A6H0ACY1"/>
<dbReference type="GO" id="GO:0004803">
    <property type="term" value="F:transposase activity"/>
    <property type="evidence" value="ECO:0007669"/>
    <property type="project" value="InterPro"/>
</dbReference>
<evidence type="ECO:0000313" key="1">
    <source>
        <dbReference type="EMBL" id="QIS36880.1"/>
    </source>
</evidence>
<geneLocation type="plasmid" evidence="1">
    <name>p205880-2FIIK</name>
</geneLocation>
<protein>
    <submittedName>
        <fullName evidence="1">Mobile element protein</fullName>
    </submittedName>
</protein>